<evidence type="ECO:0000313" key="4">
    <source>
        <dbReference type="EMBL" id="RSL53797.1"/>
    </source>
</evidence>
<dbReference type="InterPro" id="IPR000086">
    <property type="entry name" value="NUDIX_hydrolase_dom"/>
</dbReference>
<feature type="region of interest" description="Disordered" evidence="2">
    <location>
        <begin position="1"/>
        <end position="20"/>
    </location>
</feature>
<dbReference type="GO" id="GO:0006754">
    <property type="term" value="P:ATP biosynthetic process"/>
    <property type="evidence" value="ECO:0007669"/>
    <property type="project" value="TreeGrafter"/>
</dbReference>
<evidence type="ECO:0000259" key="3">
    <source>
        <dbReference type="PROSITE" id="PS51462"/>
    </source>
</evidence>
<dbReference type="SUPFAM" id="SSF55811">
    <property type="entry name" value="Nudix"/>
    <property type="match status" value="1"/>
</dbReference>
<dbReference type="Proteomes" id="UP000288168">
    <property type="component" value="Unassembled WGS sequence"/>
</dbReference>
<accession>A0A428PLA6</accession>
<dbReference type="Pfam" id="PF00293">
    <property type="entry name" value="NUDIX"/>
    <property type="match status" value="1"/>
</dbReference>
<dbReference type="PROSITE" id="PS00893">
    <property type="entry name" value="NUDIX_BOX"/>
    <property type="match status" value="1"/>
</dbReference>
<evidence type="ECO:0000313" key="5">
    <source>
        <dbReference type="Proteomes" id="UP000288168"/>
    </source>
</evidence>
<sequence>MASSEEAGLGSPKDVLSNMSPEARKEAYNKLLVASSPILVFQESASRPIEFFVPGKPTQWPALPLAKCREYDEQETNAVFYGSNHFNLVDTTTRRETSILQAFLVSPTPAHARLLSHMSLSFPGLEAIQGRPEALGLSQDGEYLLPKGRKDLDEPLEQTAQRETFEETGIRVRLLPVNIDTLATLPSSIKAKDRPTGVTEPIAVTQRFNTKNILKIIFWYVAAGDSTTAREEGTQQENEEFDTVWVGFDNVNSTLSFEDDRGIVEAAIAAVCRGVPQTS</sequence>
<comment type="caution">
    <text evidence="4">The sequence shown here is derived from an EMBL/GenBank/DDBJ whole genome shotgun (WGS) entry which is preliminary data.</text>
</comment>
<dbReference type="InterPro" id="IPR015797">
    <property type="entry name" value="NUDIX_hydrolase-like_dom_sf"/>
</dbReference>
<evidence type="ECO:0000256" key="1">
    <source>
        <dbReference type="ARBA" id="ARBA00022801"/>
    </source>
</evidence>
<name>A0A428PLA6_9HYPO</name>
<dbReference type="PROSITE" id="PS51462">
    <property type="entry name" value="NUDIX"/>
    <property type="match status" value="1"/>
</dbReference>
<keyword evidence="1" id="KW-0378">Hydrolase</keyword>
<dbReference type="GO" id="GO:0006167">
    <property type="term" value="P:AMP biosynthetic process"/>
    <property type="evidence" value="ECO:0007669"/>
    <property type="project" value="TreeGrafter"/>
</dbReference>
<reference evidence="4 5" key="1">
    <citation type="submission" date="2017-06" db="EMBL/GenBank/DDBJ databases">
        <title>Comparative genomic analysis of Ambrosia Fusariam Clade fungi.</title>
        <authorList>
            <person name="Stajich J.E."/>
            <person name="Carrillo J."/>
            <person name="Kijimoto T."/>
            <person name="Eskalen A."/>
            <person name="O'Donnell K."/>
            <person name="Kasson M."/>
        </authorList>
    </citation>
    <scope>NUCLEOTIDE SEQUENCE [LARGE SCALE GENOMIC DNA]</scope>
    <source>
        <strain evidence="4 5">NRRL62584</strain>
    </source>
</reference>
<dbReference type="Gene3D" id="3.90.79.10">
    <property type="entry name" value="Nucleoside Triphosphate Pyrophosphohydrolase"/>
    <property type="match status" value="1"/>
</dbReference>
<dbReference type="AlphaFoldDB" id="A0A428PLA6"/>
<evidence type="ECO:0000256" key="2">
    <source>
        <dbReference type="SAM" id="MobiDB-lite"/>
    </source>
</evidence>
<dbReference type="OrthoDB" id="10259236at2759"/>
<keyword evidence="5" id="KW-1185">Reference proteome</keyword>
<proteinExistence type="predicted"/>
<gene>
    <name evidence="4" type="ORF">CEP54_010211</name>
</gene>
<protein>
    <recommendedName>
        <fullName evidence="3">Nudix hydrolase domain-containing protein</fullName>
    </recommendedName>
</protein>
<dbReference type="InterPro" id="IPR020084">
    <property type="entry name" value="NUDIX_hydrolase_CS"/>
</dbReference>
<dbReference type="PANTHER" id="PTHR21340">
    <property type="entry name" value="DIADENOSINE 5,5-P1,P4-TETRAPHOSPHATE PYROPHOSPHOHYDROLASE MUTT"/>
    <property type="match status" value="1"/>
</dbReference>
<feature type="domain" description="Nudix hydrolase" evidence="3">
    <location>
        <begin position="23"/>
        <end position="271"/>
    </location>
</feature>
<dbReference type="EMBL" id="NKCI01000118">
    <property type="protein sequence ID" value="RSL53797.1"/>
    <property type="molecule type" value="Genomic_DNA"/>
</dbReference>
<dbReference type="InterPro" id="IPR051325">
    <property type="entry name" value="Nudix_hydrolase_domain"/>
</dbReference>
<organism evidence="4 5">
    <name type="scientific">Fusarium duplospermum</name>
    <dbReference type="NCBI Taxonomy" id="1325734"/>
    <lineage>
        <taxon>Eukaryota</taxon>
        <taxon>Fungi</taxon>
        <taxon>Dikarya</taxon>
        <taxon>Ascomycota</taxon>
        <taxon>Pezizomycotina</taxon>
        <taxon>Sordariomycetes</taxon>
        <taxon>Hypocreomycetidae</taxon>
        <taxon>Hypocreales</taxon>
        <taxon>Nectriaceae</taxon>
        <taxon>Fusarium</taxon>
        <taxon>Fusarium solani species complex</taxon>
    </lineage>
</organism>
<dbReference type="PANTHER" id="PTHR21340:SF0">
    <property type="entry name" value="BIS(5'-NUCLEOSYL)-TETRAPHOSPHATASE [ASYMMETRICAL]"/>
    <property type="match status" value="1"/>
</dbReference>
<dbReference type="GO" id="GO:0004081">
    <property type="term" value="F:bis(5'-nucleosyl)-tetraphosphatase (asymmetrical) activity"/>
    <property type="evidence" value="ECO:0007669"/>
    <property type="project" value="TreeGrafter"/>
</dbReference>